<dbReference type="RefSeq" id="WP_166052371.1">
    <property type="nucleotide sequence ID" value="NZ_JAAMPJ010000010.1"/>
</dbReference>
<keyword evidence="1" id="KW-0812">Transmembrane</keyword>
<dbReference type="AlphaFoldDB" id="A0A7C9RVB5"/>
<feature type="transmembrane region" description="Helical" evidence="1">
    <location>
        <begin position="28"/>
        <end position="49"/>
    </location>
</feature>
<feature type="transmembrane region" description="Helical" evidence="1">
    <location>
        <begin position="70"/>
        <end position="96"/>
    </location>
</feature>
<protein>
    <submittedName>
        <fullName evidence="2">Uncharacterized protein</fullName>
    </submittedName>
</protein>
<keyword evidence="3" id="KW-1185">Reference proteome</keyword>
<evidence type="ECO:0000313" key="2">
    <source>
        <dbReference type="EMBL" id="NGY63724.1"/>
    </source>
</evidence>
<gene>
    <name evidence="2" type="ORF">G7043_32875</name>
</gene>
<keyword evidence="1" id="KW-0472">Membrane</keyword>
<keyword evidence="1" id="KW-1133">Transmembrane helix</keyword>
<comment type="caution">
    <text evidence="2">The sequence shown here is derived from an EMBL/GenBank/DDBJ whole genome shotgun (WGS) entry which is preliminary data.</text>
</comment>
<proteinExistence type="predicted"/>
<accession>A0A7C9RVB5</accession>
<sequence length="149" mass="15728">MTALPPRPVQTKFQLVQAPRPRLVTVSAWLWLVVVVVELVVVAVAFGDVRASLVAEVTARGVDQSTQDKVVLAGLGVLLGPGVLVGLVQLGVLWAYHGGRNWARILLAVLGVLGVLVSQAPLPVGIGVVGAGVLMFLPKSNAWFKGKRR</sequence>
<evidence type="ECO:0000256" key="1">
    <source>
        <dbReference type="SAM" id="Phobius"/>
    </source>
</evidence>
<dbReference type="EMBL" id="JAAMPJ010000010">
    <property type="protein sequence ID" value="NGY63724.1"/>
    <property type="molecule type" value="Genomic_DNA"/>
</dbReference>
<reference evidence="2 3" key="1">
    <citation type="submission" date="2020-03" db="EMBL/GenBank/DDBJ databases">
        <title>Isolation and identification of active actinomycetes.</title>
        <authorList>
            <person name="Sun X."/>
        </authorList>
    </citation>
    <scope>NUCLEOTIDE SEQUENCE [LARGE SCALE GENOMIC DNA]</scope>
    <source>
        <strain evidence="2 3">NEAU-D13</strain>
    </source>
</reference>
<name>A0A7C9RVB5_9PSEU</name>
<dbReference type="Proteomes" id="UP000481360">
    <property type="component" value="Unassembled WGS sequence"/>
</dbReference>
<organism evidence="2 3">
    <name type="scientific">Lentzea alba</name>
    <dbReference type="NCBI Taxonomy" id="2714351"/>
    <lineage>
        <taxon>Bacteria</taxon>
        <taxon>Bacillati</taxon>
        <taxon>Actinomycetota</taxon>
        <taxon>Actinomycetes</taxon>
        <taxon>Pseudonocardiales</taxon>
        <taxon>Pseudonocardiaceae</taxon>
        <taxon>Lentzea</taxon>
    </lineage>
</organism>
<evidence type="ECO:0000313" key="3">
    <source>
        <dbReference type="Proteomes" id="UP000481360"/>
    </source>
</evidence>
<feature type="transmembrane region" description="Helical" evidence="1">
    <location>
        <begin position="108"/>
        <end position="137"/>
    </location>
</feature>